<sequence length="66" mass="6634">MVATAAAAASNSALAPRRTRSGRAVGCAASTRPAEAPTKSAKESMRAMESLGEDGSKACAVLQLLQ</sequence>
<evidence type="ECO:0000313" key="3">
    <source>
        <dbReference type="Proteomes" id="UP000011713"/>
    </source>
</evidence>
<dbReference type="AlphaFoldDB" id="M4B290"/>
<dbReference type="Proteomes" id="UP000011713">
    <property type="component" value="Unassembled WGS sequence"/>
</dbReference>
<organism evidence="2 3">
    <name type="scientific">Hyaloperonospora arabidopsidis (strain Emoy2)</name>
    <name type="common">Downy mildew agent</name>
    <name type="synonym">Peronospora arabidopsidis</name>
    <dbReference type="NCBI Taxonomy" id="559515"/>
    <lineage>
        <taxon>Eukaryota</taxon>
        <taxon>Sar</taxon>
        <taxon>Stramenopiles</taxon>
        <taxon>Oomycota</taxon>
        <taxon>Peronosporomycetes</taxon>
        <taxon>Peronosporales</taxon>
        <taxon>Peronosporaceae</taxon>
        <taxon>Hyaloperonospora</taxon>
    </lineage>
</organism>
<dbReference type="InParanoid" id="M4B290"/>
<dbReference type="EMBL" id="JH597777">
    <property type="status" value="NOT_ANNOTATED_CDS"/>
    <property type="molecule type" value="Genomic_DNA"/>
</dbReference>
<reference evidence="2" key="2">
    <citation type="submission" date="2015-06" db="UniProtKB">
        <authorList>
            <consortium name="EnsemblProtists"/>
        </authorList>
    </citation>
    <scope>IDENTIFICATION</scope>
    <source>
        <strain evidence="2">Emoy2</strain>
    </source>
</reference>
<dbReference type="VEuPathDB" id="FungiDB:HpaG800388"/>
<evidence type="ECO:0000256" key="1">
    <source>
        <dbReference type="SAM" id="MobiDB-lite"/>
    </source>
</evidence>
<feature type="compositionally biased region" description="Low complexity" evidence="1">
    <location>
        <begin position="1"/>
        <end position="15"/>
    </location>
</feature>
<evidence type="ECO:0000313" key="2">
    <source>
        <dbReference type="EnsemblProtists" id="HpaP800388"/>
    </source>
</evidence>
<name>M4B290_HYAAE</name>
<keyword evidence="3" id="KW-1185">Reference proteome</keyword>
<accession>M4B290</accession>
<dbReference type="HOGENOM" id="CLU_2836678_0_0_1"/>
<feature type="region of interest" description="Disordered" evidence="1">
    <location>
        <begin position="1"/>
        <end position="41"/>
    </location>
</feature>
<reference evidence="3" key="1">
    <citation type="journal article" date="2010" name="Science">
        <title>Signatures of adaptation to obligate biotrophy in the Hyaloperonospora arabidopsidis genome.</title>
        <authorList>
            <person name="Baxter L."/>
            <person name="Tripathy S."/>
            <person name="Ishaque N."/>
            <person name="Boot N."/>
            <person name="Cabral A."/>
            <person name="Kemen E."/>
            <person name="Thines M."/>
            <person name="Ah-Fong A."/>
            <person name="Anderson R."/>
            <person name="Badejoko W."/>
            <person name="Bittner-Eddy P."/>
            <person name="Boore J.L."/>
            <person name="Chibucos M.C."/>
            <person name="Coates M."/>
            <person name="Dehal P."/>
            <person name="Delehaunty K."/>
            <person name="Dong S."/>
            <person name="Downton P."/>
            <person name="Dumas B."/>
            <person name="Fabro G."/>
            <person name="Fronick C."/>
            <person name="Fuerstenberg S.I."/>
            <person name="Fulton L."/>
            <person name="Gaulin E."/>
            <person name="Govers F."/>
            <person name="Hughes L."/>
            <person name="Humphray S."/>
            <person name="Jiang R.H."/>
            <person name="Judelson H."/>
            <person name="Kamoun S."/>
            <person name="Kyung K."/>
            <person name="Meijer H."/>
            <person name="Minx P."/>
            <person name="Morris P."/>
            <person name="Nelson J."/>
            <person name="Phuntumart V."/>
            <person name="Qutob D."/>
            <person name="Rehmany A."/>
            <person name="Rougon-Cardoso A."/>
            <person name="Ryden P."/>
            <person name="Torto-Alalibo T."/>
            <person name="Studholme D."/>
            <person name="Wang Y."/>
            <person name="Win J."/>
            <person name="Wood J."/>
            <person name="Clifton S.W."/>
            <person name="Rogers J."/>
            <person name="Van den Ackerveken G."/>
            <person name="Jones J.D."/>
            <person name="McDowell J.M."/>
            <person name="Beynon J."/>
            <person name="Tyler B.M."/>
        </authorList>
    </citation>
    <scope>NUCLEOTIDE SEQUENCE [LARGE SCALE GENOMIC DNA]</scope>
    <source>
        <strain evidence="3">Emoy2</strain>
    </source>
</reference>
<dbReference type="EnsemblProtists" id="HpaT800388">
    <property type="protein sequence ID" value="HpaP800388"/>
    <property type="gene ID" value="HpaG800388"/>
</dbReference>
<protein>
    <submittedName>
        <fullName evidence="2">Uncharacterized protein</fullName>
    </submittedName>
</protein>
<proteinExistence type="predicted"/>